<evidence type="ECO:0000313" key="1">
    <source>
        <dbReference type="EMBL" id="KAK3803110.1"/>
    </source>
</evidence>
<organism evidence="1 2">
    <name type="scientific">Elysia crispata</name>
    <name type="common">lettuce slug</name>
    <dbReference type="NCBI Taxonomy" id="231223"/>
    <lineage>
        <taxon>Eukaryota</taxon>
        <taxon>Metazoa</taxon>
        <taxon>Spiralia</taxon>
        <taxon>Lophotrochozoa</taxon>
        <taxon>Mollusca</taxon>
        <taxon>Gastropoda</taxon>
        <taxon>Heterobranchia</taxon>
        <taxon>Euthyneura</taxon>
        <taxon>Panpulmonata</taxon>
        <taxon>Sacoglossa</taxon>
        <taxon>Placobranchoidea</taxon>
        <taxon>Plakobranchidae</taxon>
        <taxon>Elysia</taxon>
    </lineage>
</organism>
<proteinExistence type="predicted"/>
<sequence>MRNRTEDGETTTNLVPIETFAFLNTYTRSKLCINKYKRLHDQYRSQLFFPYLMSVGDANILHVTSEISRTSEILGLGHAQPLPAKSRVLSCTILFEEFCATPIFMIIHATAASGISTEDFKMALKEIFSSSNLLHRDDLFLEEDFSSCIARREGWIPDGKVENTYEGLSAERHGTFEERSQDNYDGILAL</sequence>
<name>A0AAE1BC45_9GAST</name>
<keyword evidence="2" id="KW-1185">Reference proteome</keyword>
<reference evidence="1" key="1">
    <citation type="journal article" date="2023" name="G3 (Bethesda)">
        <title>A reference genome for the long-term kleptoplast-retaining sea slug Elysia crispata morphotype clarki.</title>
        <authorList>
            <person name="Eastman K.E."/>
            <person name="Pendleton A.L."/>
            <person name="Shaikh M.A."/>
            <person name="Suttiyut T."/>
            <person name="Ogas R."/>
            <person name="Tomko P."/>
            <person name="Gavelis G."/>
            <person name="Widhalm J.R."/>
            <person name="Wisecaver J.H."/>
        </authorList>
    </citation>
    <scope>NUCLEOTIDE SEQUENCE</scope>
    <source>
        <strain evidence="1">ECLA1</strain>
    </source>
</reference>
<gene>
    <name evidence="1" type="ORF">RRG08_028030</name>
</gene>
<evidence type="ECO:0000313" key="2">
    <source>
        <dbReference type="Proteomes" id="UP001283361"/>
    </source>
</evidence>
<dbReference type="Proteomes" id="UP001283361">
    <property type="component" value="Unassembled WGS sequence"/>
</dbReference>
<comment type="caution">
    <text evidence="1">The sequence shown here is derived from an EMBL/GenBank/DDBJ whole genome shotgun (WGS) entry which is preliminary data.</text>
</comment>
<accession>A0AAE1BC45</accession>
<protein>
    <submittedName>
        <fullName evidence="1">Uncharacterized protein</fullName>
    </submittedName>
</protein>
<dbReference type="AlphaFoldDB" id="A0AAE1BC45"/>
<dbReference type="EMBL" id="JAWDGP010000188">
    <property type="protein sequence ID" value="KAK3803110.1"/>
    <property type="molecule type" value="Genomic_DNA"/>
</dbReference>